<comment type="caution">
    <text evidence="8">The sequence shown here is derived from an EMBL/GenBank/DDBJ whole genome shotgun (WGS) entry which is preliminary data.</text>
</comment>
<feature type="domain" description="NusB/RsmB/TIM44" evidence="7">
    <location>
        <begin position="1"/>
        <end position="121"/>
    </location>
</feature>
<dbReference type="InterPro" id="IPR006027">
    <property type="entry name" value="NusB_RsmB_TIM44"/>
</dbReference>
<reference evidence="8 9" key="1">
    <citation type="journal article" date="2016" name="BMC Genomics">
        <title>Combined genomic and structural analyses of a cultured magnetotactic bacterium reveals its niche adaptation to a dynamic environment.</title>
        <authorList>
            <person name="Araujo A.C."/>
            <person name="Morillo V."/>
            <person name="Cypriano J."/>
            <person name="Teixeira L.C."/>
            <person name="Leao P."/>
            <person name="Lyra S."/>
            <person name="Almeida L.G."/>
            <person name="Bazylinski D.A."/>
            <person name="Vasconcellos A.T."/>
            <person name="Abreu F."/>
            <person name="Lins U."/>
        </authorList>
    </citation>
    <scope>NUCLEOTIDE SEQUENCE [LARGE SCALE GENOMIC DNA]</scope>
    <source>
        <strain evidence="8 9">IT-1</strain>
    </source>
</reference>
<dbReference type="Proteomes" id="UP000194003">
    <property type="component" value="Unassembled WGS sequence"/>
</dbReference>
<keyword evidence="4 6" id="KW-0805">Transcription regulation</keyword>
<dbReference type="AlphaFoldDB" id="A0A1Y2K7U4"/>
<comment type="function">
    <text evidence="6">Involved in transcription antitermination. Required for transcription of ribosomal RNA (rRNA) genes. Binds specifically to the boxA antiterminator sequence of the ribosomal RNA (rrn) operons.</text>
</comment>
<keyword evidence="5 6" id="KW-0804">Transcription</keyword>
<evidence type="ECO:0000256" key="3">
    <source>
        <dbReference type="ARBA" id="ARBA00022884"/>
    </source>
</evidence>
<dbReference type="SUPFAM" id="SSF48013">
    <property type="entry name" value="NusB-like"/>
    <property type="match status" value="1"/>
</dbReference>
<dbReference type="GO" id="GO:0031564">
    <property type="term" value="P:transcription antitermination"/>
    <property type="evidence" value="ECO:0007669"/>
    <property type="project" value="UniProtKB-KW"/>
</dbReference>
<evidence type="ECO:0000256" key="6">
    <source>
        <dbReference type="HAMAP-Rule" id="MF_00073"/>
    </source>
</evidence>
<dbReference type="GO" id="GO:0003723">
    <property type="term" value="F:RNA binding"/>
    <property type="evidence" value="ECO:0007669"/>
    <property type="project" value="UniProtKB-UniRule"/>
</dbReference>
<evidence type="ECO:0000313" key="9">
    <source>
        <dbReference type="Proteomes" id="UP000194003"/>
    </source>
</evidence>
<organism evidence="8 9">
    <name type="scientific">Magnetofaba australis IT-1</name>
    <dbReference type="NCBI Taxonomy" id="1434232"/>
    <lineage>
        <taxon>Bacteria</taxon>
        <taxon>Pseudomonadati</taxon>
        <taxon>Pseudomonadota</taxon>
        <taxon>Magnetococcia</taxon>
        <taxon>Magnetococcales</taxon>
        <taxon>Magnetococcaceae</taxon>
        <taxon>Magnetofaba</taxon>
    </lineage>
</organism>
<keyword evidence="2 6" id="KW-0889">Transcription antitermination</keyword>
<evidence type="ECO:0000256" key="4">
    <source>
        <dbReference type="ARBA" id="ARBA00023015"/>
    </source>
</evidence>
<evidence type="ECO:0000313" key="8">
    <source>
        <dbReference type="EMBL" id="OSM06265.1"/>
    </source>
</evidence>
<dbReference type="STRING" id="1434232.MAIT1_01251"/>
<comment type="similarity">
    <text evidence="1 6">Belongs to the NusB family.</text>
</comment>
<dbReference type="NCBIfam" id="TIGR01951">
    <property type="entry name" value="nusB"/>
    <property type="match status" value="1"/>
</dbReference>
<name>A0A1Y2K7U4_9PROT</name>
<dbReference type="GO" id="GO:0005829">
    <property type="term" value="C:cytosol"/>
    <property type="evidence" value="ECO:0007669"/>
    <property type="project" value="TreeGrafter"/>
</dbReference>
<dbReference type="InterPro" id="IPR035926">
    <property type="entry name" value="NusB-like_sf"/>
</dbReference>
<dbReference type="Gene3D" id="1.10.940.10">
    <property type="entry name" value="NusB-like"/>
    <property type="match status" value="1"/>
</dbReference>
<accession>A0A1Y2K7U4</accession>
<dbReference type="EMBL" id="LVJN01000016">
    <property type="protein sequence ID" value="OSM06265.1"/>
    <property type="molecule type" value="Genomic_DNA"/>
</dbReference>
<gene>
    <name evidence="6" type="primary">nusB</name>
    <name evidence="8" type="ORF">MAIT1_01251</name>
</gene>
<sequence>MALQALYACEVAGTPVDRAAREAADDRNAEGADMEYYHQLMPAVWNRREMLDGWVIRAVDNWTPERVSVIERNILRVGAHEILYEPATPLNVIINEAIEVAKRFGSEQSGRFVNGVLDRVAALIRDADAAPYRQWGE</sequence>
<dbReference type="InterPro" id="IPR011605">
    <property type="entry name" value="NusB_fam"/>
</dbReference>
<evidence type="ECO:0000256" key="1">
    <source>
        <dbReference type="ARBA" id="ARBA00005952"/>
    </source>
</evidence>
<dbReference type="PANTHER" id="PTHR11078">
    <property type="entry name" value="N UTILIZATION SUBSTANCE PROTEIN B-RELATED"/>
    <property type="match status" value="1"/>
</dbReference>
<dbReference type="PANTHER" id="PTHR11078:SF3">
    <property type="entry name" value="ANTITERMINATION NUSB DOMAIN-CONTAINING PROTEIN"/>
    <property type="match status" value="1"/>
</dbReference>
<evidence type="ECO:0000256" key="2">
    <source>
        <dbReference type="ARBA" id="ARBA00022814"/>
    </source>
</evidence>
<keyword evidence="9" id="KW-1185">Reference proteome</keyword>
<dbReference type="GO" id="GO:0006353">
    <property type="term" value="P:DNA-templated transcription termination"/>
    <property type="evidence" value="ECO:0007669"/>
    <property type="project" value="UniProtKB-UniRule"/>
</dbReference>
<dbReference type="HAMAP" id="MF_00073">
    <property type="entry name" value="NusB"/>
    <property type="match status" value="1"/>
</dbReference>
<dbReference type="Pfam" id="PF01029">
    <property type="entry name" value="NusB"/>
    <property type="match status" value="1"/>
</dbReference>
<keyword evidence="3 6" id="KW-0694">RNA-binding</keyword>
<evidence type="ECO:0000259" key="7">
    <source>
        <dbReference type="Pfam" id="PF01029"/>
    </source>
</evidence>
<evidence type="ECO:0000256" key="5">
    <source>
        <dbReference type="ARBA" id="ARBA00023163"/>
    </source>
</evidence>
<protein>
    <recommendedName>
        <fullName evidence="6">Transcription antitermination protein NusB</fullName>
    </recommendedName>
    <alternativeName>
        <fullName evidence="6">Antitermination factor NusB</fullName>
    </alternativeName>
</protein>
<proteinExistence type="inferred from homology"/>